<dbReference type="SUPFAM" id="SSF56300">
    <property type="entry name" value="Metallo-dependent phosphatases"/>
    <property type="match status" value="1"/>
</dbReference>
<gene>
    <name evidence="2" type="ORF">AKO1_009725</name>
</gene>
<reference evidence="2 3" key="1">
    <citation type="submission" date="2024-03" db="EMBL/GenBank/DDBJ databases">
        <title>The Acrasis kona genome and developmental transcriptomes reveal deep origins of eukaryotic multicellular pathways.</title>
        <authorList>
            <person name="Sheikh S."/>
            <person name="Fu C.-J."/>
            <person name="Brown M.W."/>
            <person name="Baldauf S.L."/>
        </authorList>
    </citation>
    <scope>NUCLEOTIDE SEQUENCE [LARGE SCALE GENOMIC DNA]</scope>
    <source>
        <strain evidence="2 3">ATCC MYA-3509</strain>
    </source>
</reference>
<dbReference type="EMBL" id="JAOPGA020001753">
    <property type="protein sequence ID" value="KAL0491072.1"/>
    <property type="molecule type" value="Genomic_DNA"/>
</dbReference>
<dbReference type="PANTHER" id="PTHR37523:SF1">
    <property type="entry name" value="CALCINEURIN-LIKE PHOSPHOESTERASE DOMAIN-CONTAINING PROTEIN"/>
    <property type="match status" value="1"/>
</dbReference>
<comment type="caution">
    <text evidence="2">The sequence shown here is derived from an EMBL/GenBank/DDBJ whole genome shotgun (WGS) entry which is preliminary data.</text>
</comment>
<organism evidence="2 3">
    <name type="scientific">Acrasis kona</name>
    <dbReference type="NCBI Taxonomy" id="1008807"/>
    <lineage>
        <taxon>Eukaryota</taxon>
        <taxon>Discoba</taxon>
        <taxon>Heterolobosea</taxon>
        <taxon>Tetramitia</taxon>
        <taxon>Eutetramitia</taxon>
        <taxon>Acrasidae</taxon>
        <taxon>Acrasis</taxon>
    </lineage>
</organism>
<dbReference type="InterPro" id="IPR004843">
    <property type="entry name" value="Calcineurin-like_PHP"/>
</dbReference>
<sequence length="288" mass="32224">MGLLSGIFTGRSHTSTLRVLVVSDIHLALNAIQTVKDYLARHTVNIDVILVPGDICNIKGAEYTEKAAQIKAEDDTQNILWSLEQITSKVYYIPGNHDPDSLLENQSQLTKNSTNVHKKVVELAPDLLLAGFGGSVPSYYAPELRKQAWVGYPFKEEEEFKAEWSPFFNEHIKDKFSSQPNAQLLLMTHVGPSGSDTVRYHPSLDDHIILSGSDTLQETFKQELDFQAKTVLNVHGHTHLGKGQSQYTNIPVVNPGSLKEGNWAILTLERVDQKPWELVSTQLLHFNV</sequence>
<dbReference type="AlphaFoldDB" id="A0AAW2ZMI8"/>
<dbReference type="GO" id="GO:0016787">
    <property type="term" value="F:hydrolase activity"/>
    <property type="evidence" value="ECO:0007669"/>
    <property type="project" value="InterPro"/>
</dbReference>
<proteinExistence type="predicted"/>
<protein>
    <submittedName>
        <fullName evidence="2">Metallophosphoesterase YsnB</fullName>
    </submittedName>
</protein>
<dbReference type="Proteomes" id="UP001431209">
    <property type="component" value="Unassembled WGS sequence"/>
</dbReference>
<feature type="domain" description="Calcineurin-like phosphoesterase" evidence="1">
    <location>
        <begin position="17"/>
        <end position="239"/>
    </location>
</feature>
<dbReference type="Gene3D" id="3.60.21.10">
    <property type="match status" value="1"/>
</dbReference>
<dbReference type="InterPro" id="IPR029052">
    <property type="entry name" value="Metallo-depent_PP-like"/>
</dbReference>
<dbReference type="Pfam" id="PF00149">
    <property type="entry name" value="Metallophos"/>
    <property type="match status" value="1"/>
</dbReference>
<name>A0AAW2ZMI8_9EUKA</name>
<keyword evidence="3" id="KW-1185">Reference proteome</keyword>
<evidence type="ECO:0000259" key="1">
    <source>
        <dbReference type="Pfam" id="PF00149"/>
    </source>
</evidence>
<dbReference type="PANTHER" id="PTHR37523">
    <property type="entry name" value="METALLOPHOSPHOESTERASE"/>
    <property type="match status" value="1"/>
</dbReference>
<accession>A0AAW2ZMI8</accession>
<evidence type="ECO:0000313" key="2">
    <source>
        <dbReference type="EMBL" id="KAL0491072.1"/>
    </source>
</evidence>
<evidence type="ECO:0000313" key="3">
    <source>
        <dbReference type="Proteomes" id="UP001431209"/>
    </source>
</evidence>